<feature type="region of interest" description="Disordered" evidence="9">
    <location>
        <begin position="25"/>
        <end position="49"/>
    </location>
</feature>
<dbReference type="InterPro" id="IPR018247">
    <property type="entry name" value="EF_Hand_1_Ca_BS"/>
</dbReference>
<dbReference type="InterPro" id="IPR011009">
    <property type="entry name" value="Kinase-like_dom_sf"/>
</dbReference>
<dbReference type="Pfam" id="PF13202">
    <property type="entry name" value="EF-hand_5"/>
    <property type="match status" value="1"/>
</dbReference>
<dbReference type="CDD" id="cd05117">
    <property type="entry name" value="STKc_CAMK"/>
    <property type="match status" value="1"/>
</dbReference>
<dbReference type="CDD" id="cd00051">
    <property type="entry name" value="EFh"/>
    <property type="match status" value="1"/>
</dbReference>
<evidence type="ECO:0000256" key="1">
    <source>
        <dbReference type="ARBA" id="ARBA00001946"/>
    </source>
</evidence>
<dbReference type="SMART" id="SM00220">
    <property type="entry name" value="S_TKc"/>
    <property type="match status" value="1"/>
</dbReference>
<sequence length="636" mass="72455">MGCSQSKNSSAVVEQAQYMYVEHANQQGAQQHRRNISTGTLTTTTSRQDSLSKWKKDLAESGNLTKAIVKIETSPTKRVEDVYDGVHNGHTLGEGAEGVVRRCTHRETGVQFAAKCLNIGLIEDEKIIETLREEIFIMCQSDHPDIIRLEEVYESEDQIYLIMNLLTGGDMFDRLEEQSDYHYSEHRCANIVKQMIRSVRYLHANKVIHRDLKLENFLFDDPESDNIRLIDFGLSKHFDHDGCKMKDVVGTPYTAAPEMILGEYDEKVDVWAIGVITYLLLCGDPPFGGMDGEALSEVRDNILDCNLLFEPKYIWDTVSDEAKNFIRRLLTKNPAQRPSAFEAAHDEWLISSAKADPLHSKPLNTNLIKNLMDFKEYSDLQKILLEIVSFTLVPEQIKGLKQEFEKIDKDGSGDISLDELKEVMKSRVVTESAGSLTEEEIETIFDSLLLNTKETTIHWHEFIAAGLSRCDFDDRNLRLAFNRMDSDGKGYITLSDLKELVCSKEGVMDDEVCTMWKDGLETVECKQQDRITFDDFKHFFTGHDRSKREIMGDLRSSGTLRNYSHSANPRLVNNRMSSARILTATLGFETYEDEDDEEDESGKRSSVFLVPTGKQMRRRSSAILVKSRTSIMPPEE</sequence>
<keyword evidence="13" id="KW-1185">Reference proteome</keyword>
<dbReference type="InterPro" id="IPR002048">
    <property type="entry name" value="EF_hand_dom"/>
</dbReference>
<feature type="domain" description="Protein kinase" evidence="10">
    <location>
        <begin position="86"/>
        <end position="349"/>
    </location>
</feature>
<reference evidence="12 13" key="1">
    <citation type="submission" date="2019-01" db="EMBL/GenBank/DDBJ databases">
        <authorList>
            <person name="Ferrante I. M."/>
        </authorList>
    </citation>
    <scope>NUCLEOTIDE SEQUENCE [LARGE SCALE GENOMIC DNA]</scope>
    <source>
        <strain evidence="12 13">B856</strain>
    </source>
</reference>
<dbReference type="GO" id="GO:0004674">
    <property type="term" value="F:protein serine/threonine kinase activity"/>
    <property type="evidence" value="ECO:0007669"/>
    <property type="project" value="UniProtKB-KW"/>
</dbReference>
<dbReference type="FunFam" id="1.10.238.10:FF:000788">
    <property type="entry name" value="Predicted protein"/>
    <property type="match status" value="1"/>
</dbReference>
<evidence type="ECO:0000256" key="5">
    <source>
        <dbReference type="ARBA" id="ARBA00022777"/>
    </source>
</evidence>
<dbReference type="AlphaFoldDB" id="A0A448ZF90"/>
<dbReference type="PROSITE" id="PS00018">
    <property type="entry name" value="EF_HAND_1"/>
    <property type="match status" value="1"/>
</dbReference>
<dbReference type="Gene3D" id="1.10.510.10">
    <property type="entry name" value="Transferase(Phosphotransferase) domain 1"/>
    <property type="match status" value="1"/>
</dbReference>
<organism evidence="12 13">
    <name type="scientific">Pseudo-nitzschia multistriata</name>
    <dbReference type="NCBI Taxonomy" id="183589"/>
    <lineage>
        <taxon>Eukaryota</taxon>
        <taxon>Sar</taxon>
        <taxon>Stramenopiles</taxon>
        <taxon>Ochrophyta</taxon>
        <taxon>Bacillariophyta</taxon>
        <taxon>Bacillariophyceae</taxon>
        <taxon>Bacillariophycidae</taxon>
        <taxon>Bacillariales</taxon>
        <taxon>Bacillariaceae</taxon>
        <taxon>Pseudo-nitzschia</taxon>
    </lineage>
</organism>
<evidence type="ECO:0000259" key="11">
    <source>
        <dbReference type="PROSITE" id="PS50222"/>
    </source>
</evidence>
<gene>
    <name evidence="12" type="ORF">PSNMU_V1.4_AUG-EV-PASAV3_0075690</name>
</gene>
<keyword evidence="7" id="KW-0067">ATP-binding</keyword>
<evidence type="ECO:0000256" key="8">
    <source>
        <dbReference type="ARBA" id="ARBA00024334"/>
    </source>
</evidence>
<dbReference type="InterPro" id="IPR008271">
    <property type="entry name" value="Ser/Thr_kinase_AS"/>
</dbReference>
<feature type="region of interest" description="Disordered" evidence="9">
    <location>
        <begin position="592"/>
        <end position="636"/>
    </location>
</feature>
<dbReference type="SUPFAM" id="SSF56112">
    <property type="entry name" value="Protein kinase-like (PK-like)"/>
    <property type="match status" value="1"/>
</dbReference>
<comment type="similarity">
    <text evidence="8">Belongs to the protein kinase superfamily. Ser/Thr protein kinase family. CDPK subfamily.</text>
</comment>
<dbReference type="InterPro" id="IPR000719">
    <property type="entry name" value="Prot_kinase_dom"/>
</dbReference>
<keyword evidence="4" id="KW-0547">Nucleotide-binding</keyword>
<dbReference type="Pfam" id="PF00069">
    <property type="entry name" value="Pkinase"/>
    <property type="match status" value="1"/>
</dbReference>
<feature type="domain" description="EF-hand" evidence="11">
    <location>
        <begin position="472"/>
        <end position="507"/>
    </location>
</feature>
<proteinExistence type="inferred from homology"/>
<dbReference type="SMART" id="SM00054">
    <property type="entry name" value="EFh"/>
    <property type="match status" value="2"/>
</dbReference>
<evidence type="ECO:0000313" key="12">
    <source>
        <dbReference type="EMBL" id="VEU40676.1"/>
    </source>
</evidence>
<dbReference type="GO" id="GO:0005509">
    <property type="term" value="F:calcium ion binding"/>
    <property type="evidence" value="ECO:0007669"/>
    <property type="project" value="InterPro"/>
</dbReference>
<keyword evidence="5" id="KW-0418">Kinase</keyword>
<dbReference type="SUPFAM" id="SSF47473">
    <property type="entry name" value="EF-hand"/>
    <property type="match status" value="1"/>
</dbReference>
<evidence type="ECO:0000259" key="10">
    <source>
        <dbReference type="PROSITE" id="PS50011"/>
    </source>
</evidence>
<keyword evidence="6" id="KW-0106">Calcium</keyword>
<dbReference type="EMBL" id="CAACVS010000297">
    <property type="protein sequence ID" value="VEU40676.1"/>
    <property type="molecule type" value="Genomic_DNA"/>
</dbReference>
<dbReference type="Proteomes" id="UP000291116">
    <property type="component" value="Unassembled WGS sequence"/>
</dbReference>
<dbReference type="PROSITE" id="PS00108">
    <property type="entry name" value="PROTEIN_KINASE_ST"/>
    <property type="match status" value="1"/>
</dbReference>
<keyword evidence="2" id="KW-0723">Serine/threonine-protein kinase</keyword>
<evidence type="ECO:0000256" key="3">
    <source>
        <dbReference type="ARBA" id="ARBA00022679"/>
    </source>
</evidence>
<accession>A0A448ZF90</accession>
<dbReference type="Gene3D" id="3.30.200.20">
    <property type="entry name" value="Phosphorylase Kinase, domain 1"/>
    <property type="match status" value="1"/>
</dbReference>
<protein>
    <submittedName>
        <fullName evidence="12">Uncharacterized protein</fullName>
    </submittedName>
</protein>
<dbReference type="GO" id="GO:0005524">
    <property type="term" value="F:ATP binding"/>
    <property type="evidence" value="ECO:0007669"/>
    <property type="project" value="UniProtKB-KW"/>
</dbReference>
<evidence type="ECO:0000256" key="6">
    <source>
        <dbReference type="ARBA" id="ARBA00022837"/>
    </source>
</evidence>
<dbReference type="PROSITE" id="PS50011">
    <property type="entry name" value="PROTEIN_KINASE_DOM"/>
    <property type="match status" value="1"/>
</dbReference>
<keyword evidence="3" id="KW-0808">Transferase</keyword>
<feature type="domain" description="EF-hand" evidence="11">
    <location>
        <begin position="395"/>
        <end position="430"/>
    </location>
</feature>
<comment type="cofactor">
    <cofactor evidence="1">
        <name>Mg(2+)</name>
        <dbReference type="ChEBI" id="CHEBI:18420"/>
    </cofactor>
</comment>
<dbReference type="InterPro" id="IPR011992">
    <property type="entry name" value="EF-hand-dom_pair"/>
</dbReference>
<dbReference type="InterPro" id="IPR050205">
    <property type="entry name" value="CDPK_Ser/Thr_kinases"/>
</dbReference>
<dbReference type="Gene3D" id="1.10.238.10">
    <property type="entry name" value="EF-hand"/>
    <property type="match status" value="2"/>
</dbReference>
<dbReference type="PANTHER" id="PTHR24349">
    <property type="entry name" value="SERINE/THREONINE-PROTEIN KINASE"/>
    <property type="match status" value="1"/>
</dbReference>
<evidence type="ECO:0000313" key="13">
    <source>
        <dbReference type="Proteomes" id="UP000291116"/>
    </source>
</evidence>
<evidence type="ECO:0000256" key="2">
    <source>
        <dbReference type="ARBA" id="ARBA00022527"/>
    </source>
</evidence>
<dbReference type="Pfam" id="PF00036">
    <property type="entry name" value="EF-hand_1"/>
    <property type="match status" value="1"/>
</dbReference>
<evidence type="ECO:0000256" key="4">
    <source>
        <dbReference type="ARBA" id="ARBA00022741"/>
    </source>
</evidence>
<name>A0A448ZF90_9STRA</name>
<dbReference type="OrthoDB" id="40902at2759"/>
<dbReference type="PROSITE" id="PS50222">
    <property type="entry name" value="EF_HAND_2"/>
    <property type="match status" value="2"/>
</dbReference>
<evidence type="ECO:0000256" key="9">
    <source>
        <dbReference type="SAM" id="MobiDB-lite"/>
    </source>
</evidence>
<evidence type="ECO:0000256" key="7">
    <source>
        <dbReference type="ARBA" id="ARBA00022840"/>
    </source>
</evidence>